<dbReference type="Gene3D" id="1.25.40.20">
    <property type="entry name" value="Ankyrin repeat-containing domain"/>
    <property type="match status" value="1"/>
</dbReference>
<protein>
    <recommendedName>
        <fullName evidence="3">Ankyrin repeat protein</fullName>
    </recommendedName>
</protein>
<proteinExistence type="predicted"/>
<sequence length="158" mass="17517">MLLAKAAEVNAQGKYYGNALYAASSGGHKKVVEMLLAKSAEVNAQGGYCGNALQAALDHLKDTDFEVVNLDRLWTSLTERRLLSKEEDGEGDRGNATKFFSTIATQLVHSLPDLKSQSKFFLRSLSFQQFNVLPQFFEPSRLLVHGPPIYCLFERSVS</sequence>
<reference evidence="1" key="1">
    <citation type="submission" date="2020-02" db="EMBL/GenBank/DDBJ databases">
        <authorList>
            <person name="Palmer J.M."/>
        </authorList>
    </citation>
    <scope>NUCLEOTIDE SEQUENCE</scope>
    <source>
        <strain evidence="1">EPUS1.4</strain>
        <tissue evidence="1">Thallus</tissue>
    </source>
</reference>
<dbReference type="Proteomes" id="UP000606974">
    <property type="component" value="Unassembled WGS sequence"/>
</dbReference>
<accession>A0A8H7DWV9</accession>
<dbReference type="InterPro" id="IPR036770">
    <property type="entry name" value="Ankyrin_rpt-contain_sf"/>
</dbReference>
<gene>
    <name evidence="1" type="ORF">GJ744_006009</name>
</gene>
<name>A0A8H7DWV9_9EURO</name>
<organism evidence="1 2">
    <name type="scientific">Endocarpon pusillum</name>
    <dbReference type="NCBI Taxonomy" id="364733"/>
    <lineage>
        <taxon>Eukaryota</taxon>
        <taxon>Fungi</taxon>
        <taxon>Dikarya</taxon>
        <taxon>Ascomycota</taxon>
        <taxon>Pezizomycotina</taxon>
        <taxon>Eurotiomycetes</taxon>
        <taxon>Chaetothyriomycetidae</taxon>
        <taxon>Verrucariales</taxon>
        <taxon>Verrucariaceae</taxon>
        <taxon>Endocarpon</taxon>
    </lineage>
</organism>
<keyword evidence="2" id="KW-1185">Reference proteome</keyword>
<evidence type="ECO:0000313" key="2">
    <source>
        <dbReference type="Proteomes" id="UP000606974"/>
    </source>
</evidence>
<dbReference type="Pfam" id="PF00023">
    <property type="entry name" value="Ank"/>
    <property type="match status" value="1"/>
</dbReference>
<evidence type="ECO:0000313" key="1">
    <source>
        <dbReference type="EMBL" id="KAF7502344.1"/>
    </source>
</evidence>
<dbReference type="OrthoDB" id="4772757at2759"/>
<dbReference type="AlphaFoldDB" id="A0A8H7DWV9"/>
<dbReference type="InterPro" id="IPR002110">
    <property type="entry name" value="Ankyrin_rpt"/>
</dbReference>
<dbReference type="EMBL" id="JAACFV010000266">
    <property type="protein sequence ID" value="KAF7502344.1"/>
    <property type="molecule type" value="Genomic_DNA"/>
</dbReference>
<dbReference type="SUPFAM" id="SSF48403">
    <property type="entry name" value="Ankyrin repeat"/>
    <property type="match status" value="1"/>
</dbReference>
<evidence type="ECO:0008006" key="3">
    <source>
        <dbReference type="Google" id="ProtNLM"/>
    </source>
</evidence>
<comment type="caution">
    <text evidence="1">The sequence shown here is derived from an EMBL/GenBank/DDBJ whole genome shotgun (WGS) entry which is preliminary data.</text>
</comment>